<keyword evidence="1" id="KW-0472">Membrane</keyword>
<keyword evidence="1" id="KW-1133">Transmembrane helix</keyword>
<dbReference type="InterPro" id="IPR012902">
    <property type="entry name" value="N_methyl_site"/>
</dbReference>
<reference evidence="2 3" key="1">
    <citation type="journal article" date="2016" name="Nat. Commun.">
        <title>Thousands of microbial genomes shed light on interconnected biogeochemical processes in an aquifer system.</title>
        <authorList>
            <person name="Anantharaman K."/>
            <person name="Brown C.T."/>
            <person name="Hug L.A."/>
            <person name="Sharon I."/>
            <person name="Castelle C.J."/>
            <person name="Probst A.J."/>
            <person name="Thomas B.C."/>
            <person name="Singh A."/>
            <person name="Wilkins M.J."/>
            <person name="Karaoz U."/>
            <person name="Brodie E.L."/>
            <person name="Williams K.H."/>
            <person name="Hubbard S.S."/>
            <person name="Banfield J.F."/>
        </authorList>
    </citation>
    <scope>NUCLEOTIDE SEQUENCE [LARGE SCALE GENOMIC DNA]</scope>
</reference>
<evidence type="ECO:0008006" key="4">
    <source>
        <dbReference type="Google" id="ProtNLM"/>
    </source>
</evidence>
<name>A0A1F7JBY3_9BACT</name>
<sequence length="150" mass="17231">MEIRKAGFTLIEVVIFVSLISVIFVTFAALTTTTIRWSKINEHKILASHNTEELREWLRGQKEADFDGFVAKNGSWCFNSHAFPDDYSSWISSSDPSCGYTLDNNIFKRTVTLTSQENGNKVLISIHTEWFEGSQFYKIDEKALFSLYEL</sequence>
<protein>
    <recommendedName>
        <fullName evidence="4">Type II secretion system protein GspI C-terminal domain-containing protein</fullName>
    </recommendedName>
</protein>
<dbReference type="PROSITE" id="PS00409">
    <property type="entry name" value="PROKAR_NTER_METHYL"/>
    <property type="match status" value="1"/>
</dbReference>
<evidence type="ECO:0000256" key="1">
    <source>
        <dbReference type="SAM" id="Phobius"/>
    </source>
</evidence>
<comment type="caution">
    <text evidence="2">The sequence shown here is derived from an EMBL/GenBank/DDBJ whole genome shotgun (WGS) entry which is preliminary data.</text>
</comment>
<dbReference type="AlphaFoldDB" id="A0A1F7JBY3"/>
<dbReference type="EMBL" id="MGAV01000024">
    <property type="protein sequence ID" value="OGK53147.1"/>
    <property type="molecule type" value="Genomic_DNA"/>
</dbReference>
<evidence type="ECO:0000313" key="2">
    <source>
        <dbReference type="EMBL" id="OGK53147.1"/>
    </source>
</evidence>
<proteinExistence type="predicted"/>
<gene>
    <name evidence="2" type="ORF">A3H78_02070</name>
</gene>
<feature type="transmembrane region" description="Helical" evidence="1">
    <location>
        <begin position="6"/>
        <end position="30"/>
    </location>
</feature>
<accession>A0A1F7JBY3</accession>
<evidence type="ECO:0000313" key="3">
    <source>
        <dbReference type="Proteomes" id="UP000177418"/>
    </source>
</evidence>
<keyword evidence="1" id="KW-0812">Transmembrane</keyword>
<dbReference type="Proteomes" id="UP000177418">
    <property type="component" value="Unassembled WGS sequence"/>
</dbReference>
<organism evidence="2 3">
    <name type="scientific">Candidatus Roizmanbacteria bacterium RIFCSPLOWO2_02_FULL_36_11</name>
    <dbReference type="NCBI Taxonomy" id="1802071"/>
    <lineage>
        <taxon>Bacteria</taxon>
        <taxon>Candidatus Roizmaniibacteriota</taxon>
    </lineage>
</organism>